<evidence type="ECO:0000313" key="7">
    <source>
        <dbReference type="EMBL" id="GIX92565.1"/>
    </source>
</evidence>
<dbReference type="GO" id="GO:0034993">
    <property type="term" value="C:meiotic nuclear membrane microtubule tethering complex"/>
    <property type="evidence" value="ECO:0007669"/>
    <property type="project" value="TreeGrafter"/>
</dbReference>
<reference evidence="7 8" key="1">
    <citation type="submission" date="2021-06" db="EMBL/GenBank/DDBJ databases">
        <title>Caerostris extrusa draft genome.</title>
        <authorList>
            <person name="Kono N."/>
            <person name="Arakawa K."/>
        </authorList>
    </citation>
    <scope>NUCLEOTIDE SEQUENCE [LARGE SCALE GENOMIC DNA]</scope>
</reference>
<feature type="coiled-coil region" evidence="6">
    <location>
        <begin position="262"/>
        <end position="296"/>
    </location>
</feature>
<gene>
    <name evidence="7" type="primary">Syne1_1</name>
    <name evidence="7" type="ORF">CEXT_265661</name>
</gene>
<keyword evidence="2" id="KW-0812">Transmembrane</keyword>
<keyword evidence="5" id="KW-0472">Membrane</keyword>
<protein>
    <submittedName>
        <fullName evidence="7">Nesprin-1</fullName>
    </submittedName>
</protein>
<dbReference type="CDD" id="cd00176">
    <property type="entry name" value="SPEC"/>
    <property type="match status" value="1"/>
</dbReference>
<evidence type="ECO:0000256" key="2">
    <source>
        <dbReference type="ARBA" id="ARBA00022692"/>
    </source>
</evidence>
<dbReference type="GO" id="GO:0051015">
    <property type="term" value="F:actin filament binding"/>
    <property type="evidence" value="ECO:0007669"/>
    <property type="project" value="TreeGrafter"/>
</dbReference>
<dbReference type="InterPro" id="IPR018159">
    <property type="entry name" value="Spectrin/alpha-actinin"/>
</dbReference>
<evidence type="ECO:0000313" key="8">
    <source>
        <dbReference type="Proteomes" id="UP001054945"/>
    </source>
</evidence>
<dbReference type="Gene3D" id="1.20.58.60">
    <property type="match status" value="2"/>
</dbReference>
<evidence type="ECO:0000256" key="4">
    <source>
        <dbReference type="ARBA" id="ARBA00022989"/>
    </source>
</evidence>
<dbReference type="SUPFAM" id="SSF46966">
    <property type="entry name" value="Spectrin repeat"/>
    <property type="match status" value="3"/>
</dbReference>
<evidence type="ECO:0000256" key="3">
    <source>
        <dbReference type="ARBA" id="ARBA00022737"/>
    </source>
</evidence>
<keyword evidence="8" id="KW-1185">Reference proteome</keyword>
<keyword evidence="6" id="KW-0175">Coiled coil</keyword>
<sequence length="472" mass="53829">MRPAWRGLCCPPNSCGPSLKKPCRGCSLGLPTALPISMIRLNWEPVWMPKKGLLRTYKALLVDINGHDRAVEDLQLSHDCVPTLDKNIDEIISNLAEKQKSLKLKSEEYIAYYENAVQEHDAWNKTMNDLRNWLNSTQTSIDACRDTNLDRISLLGSLRTIKNIITSFDGERPKLNSIEESFQKVLSSTDESGKDRLNEELKSLQDLFESTESCAKKTADFLEDLMNQWSDYEERVSEVQAWMKEVDNSLQSICLKESLSEKRLQLEKLKNIQGEVREKELEIDALTDKMQQLQKGPSKRRISKLSELGITYQNLVSKARDTYTKWNQYVIDHQEFLSIESEFLKHLTDLKQKLEQCQTPEGTLDDIQEKLQTVQDIACEKESLSSTFQNITDKAQVVLSSTAPMGHSVINDTIQSIQELLSTIILNASTTKVSLEDCLHLWSTFLHSMKQVAKVTDSIEHTLEEAKNTSLP</sequence>
<dbReference type="AlphaFoldDB" id="A0AAV4P7J5"/>
<comment type="caution">
    <text evidence="7">The sequence shown here is derived from an EMBL/GenBank/DDBJ whole genome shotgun (WGS) entry which is preliminary data.</text>
</comment>
<dbReference type="Proteomes" id="UP001054945">
    <property type="component" value="Unassembled WGS sequence"/>
</dbReference>
<dbReference type="InterPro" id="IPR052403">
    <property type="entry name" value="LINC-complex_assoc"/>
</dbReference>
<comment type="subcellular location">
    <subcellularLocation>
        <location evidence="1">Membrane</location>
    </subcellularLocation>
</comment>
<dbReference type="EMBL" id="BPLR01021703">
    <property type="protein sequence ID" value="GIX92565.1"/>
    <property type="molecule type" value="Genomic_DNA"/>
</dbReference>
<proteinExistence type="predicted"/>
<dbReference type="GO" id="GO:0007097">
    <property type="term" value="P:nuclear migration"/>
    <property type="evidence" value="ECO:0007669"/>
    <property type="project" value="TreeGrafter"/>
</dbReference>
<keyword evidence="3" id="KW-0677">Repeat</keyword>
<organism evidence="7 8">
    <name type="scientific">Caerostris extrusa</name>
    <name type="common">Bark spider</name>
    <name type="synonym">Caerostris bankana</name>
    <dbReference type="NCBI Taxonomy" id="172846"/>
    <lineage>
        <taxon>Eukaryota</taxon>
        <taxon>Metazoa</taxon>
        <taxon>Ecdysozoa</taxon>
        <taxon>Arthropoda</taxon>
        <taxon>Chelicerata</taxon>
        <taxon>Arachnida</taxon>
        <taxon>Araneae</taxon>
        <taxon>Araneomorphae</taxon>
        <taxon>Entelegynae</taxon>
        <taxon>Araneoidea</taxon>
        <taxon>Araneidae</taxon>
        <taxon>Caerostris</taxon>
    </lineage>
</organism>
<evidence type="ECO:0000256" key="5">
    <source>
        <dbReference type="ARBA" id="ARBA00023136"/>
    </source>
</evidence>
<keyword evidence="4" id="KW-1133">Transmembrane helix</keyword>
<dbReference type="PANTHER" id="PTHR47535">
    <property type="entry name" value="MUSCLE-SPECIFIC PROTEIN 300 KDA, ISOFORM G"/>
    <property type="match status" value="1"/>
</dbReference>
<dbReference type="GO" id="GO:0005737">
    <property type="term" value="C:cytoplasm"/>
    <property type="evidence" value="ECO:0007669"/>
    <property type="project" value="TreeGrafter"/>
</dbReference>
<accession>A0AAV4P7J5</accession>
<evidence type="ECO:0000256" key="1">
    <source>
        <dbReference type="ARBA" id="ARBA00004370"/>
    </source>
</evidence>
<dbReference type="GO" id="GO:0005640">
    <property type="term" value="C:nuclear outer membrane"/>
    <property type="evidence" value="ECO:0007669"/>
    <property type="project" value="TreeGrafter"/>
</dbReference>
<dbReference type="GO" id="GO:0008285">
    <property type="term" value="P:negative regulation of cell population proliferation"/>
    <property type="evidence" value="ECO:0007669"/>
    <property type="project" value="TreeGrafter"/>
</dbReference>
<evidence type="ECO:0000256" key="6">
    <source>
        <dbReference type="SAM" id="Coils"/>
    </source>
</evidence>
<name>A0AAV4P7J5_CAEEX</name>
<dbReference type="PANTHER" id="PTHR47535:SF7">
    <property type="entry name" value="CALMIN"/>
    <property type="match status" value="1"/>
</dbReference>